<dbReference type="InterPro" id="IPR053781">
    <property type="entry name" value="F-box_AtFBL13-like"/>
</dbReference>
<dbReference type="Gene3D" id="3.80.10.10">
    <property type="entry name" value="Ribonuclease Inhibitor"/>
    <property type="match status" value="1"/>
</dbReference>
<dbReference type="InterPro" id="IPR036047">
    <property type="entry name" value="F-box-like_dom_sf"/>
</dbReference>
<dbReference type="InterPro" id="IPR001810">
    <property type="entry name" value="F-box_dom"/>
</dbReference>
<feature type="domain" description="F-box" evidence="1">
    <location>
        <begin position="23"/>
        <end position="60"/>
    </location>
</feature>
<accession>A0ABC9FLJ3</accession>
<dbReference type="SUPFAM" id="SSF81383">
    <property type="entry name" value="F-box domain"/>
    <property type="match status" value="1"/>
</dbReference>
<dbReference type="Pfam" id="PF24758">
    <property type="entry name" value="LRR_At5g56370"/>
    <property type="match status" value="1"/>
</dbReference>
<evidence type="ECO:0000259" key="1">
    <source>
        <dbReference type="Pfam" id="PF00646"/>
    </source>
</evidence>
<protein>
    <recommendedName>
        <fullName evidence="5">F-box domain-containing protein</fullName>
    </recommendedName>
</protein>
<reference evidence="4" key="1">
    <citation type="submission" date="2024-06" db="EMBL/GenBank/DDBJ databases">
        <authorList>
            <person name="Ryan C."/>
        </authorList>
    </citation>
    <scope>NUCLEOTIDE SEQUENCE [LARGE SCALE GENOMIC DNA]</scope>
</reference>
<dbReference type="AlphaFoldDB" id="A0ABC9FLJ3"/>
<evidence type="ECO:0008006" key="5">
    <source>
        <dbReference type="Google" id="ProtNLM"/>
    </source>
</evidence>
<evidence type="ECO:0000259" key="2">
    <source>
        <dbReference type="Pfam" id="PF24758"/>
    </source>
</evidence>
<dbReference type="PANTHER" id="PTHR32141">
    <property type="match status" value="1"/>
</dbReference>
<dbReference type="EMBL" id="OZ075117">
    <property type="protein sequence ID" value="CAL5077806.1"/>
    <property type="molecule type" value="Genomic_DNA"/>
</dbReference>
<organism evidence="3 4">
    <name type="scientific">Urochloa decumbens</name>
    <dbReference type="NCBI Taxonomy" id="240449"/>
    <lineage>
        <taxon>Eukaryota</taxon>
        <taxon>Viridiplantae</taxon>
        <taxon>Streptophyta</taxon>
        <taxon>Embryophyta</taxon>
        <taxon>Tracheophyta</taxon>
        <taxon>Spermatophyta</taxon>
        <taxon>Magnoliopsida</taxon>
        <taxon>Liliopsida</taxon>
        <taxon>Poales</taxon>
        <taxon>Poaceae</taxon>
        <taxon>PACMAD clade</taxon>
        <taxon>Panicoideae</taxon>
        <taxon>Panicodae</taxon>
        <taxon>Paniceae</taxon>
        <taxon>Melinidinae</taxon>
        <taxon>Urochloa</taxon>
    </lineage>
</organism>
<keyword evidence="4" id="KW-1185">Reference proteome</keyword>
<name>A0ABC9FLJ3_9POAL</name>
<dbReference type="InterPro" id="IPR032675">
    <property type="entry name" value="LRR_dom_sf"/>
</dbReference>
<dbReference type="Pfam" id="PF00646">
    <property type="entry name" value="F-box"/>
    <property type="match status" value="1"/>
</dbReference>
<feature type="domain" description="F-box/LRR-repeat protein 15/At3g58940/PEG3-like LRR" evidence="2">
    <location>
        <begin position="112"/>
        <end position="349"/>
    </location>
</feature>
<evidence type="ECO:0000313" key="4">
    <source>
        <dbReference type="Proteomes" id="UP001497457"/>
    </source>
</evidence>
<dbReference type="PANTHER" id="PTHR32141:SF39">
    <property type="entry name" value="F-BOX DOMAIN-CONTAINING PROTEIN"/>
    <property type="match status" value="1"/>
</dbReference>
<proteinExistence type="predicted"/>
<reference evidence="3 4" key="2">
    <citation type="submission" date="2024-10" db="EMBL/GenBank/DDBJ databases">
        <authorList>
            <person name="Ryan C."/>
        </authorList>
    </citation>
    <scope>NUCLEOTIDE SEQUENCE [LARGE SCALE GENOMIC DNA]</scope>
</reference>
<dbReference type="SUPFAM" id="SSF52047">
    <property type="entry name" value="RNI-like"/>
    <property type="match status" value="1"/>
</dbReference>
<dbReference type="Proteomes" id="UP001497457">
    <property type="component" value="Chromosome 7b"/>
</dbReference>
<dbReference type="InterPro" id="IPR055302">
    <property type="entry name" value="F-box_dom-containing"/>
</dbReference>
<dbReference type="CDD" id="cd22160">
    <property type="entry name" value="F-box_AtFBL13-like"/>
    <property type="match status" value="1"/>
</dbReference>
<sequence length="451" mass="50557">MGVVTRAKMRRLQEEQELVLDHISVLPDGVLGDIVSLLPTKDGARTQLLSSRWRHLWRAAPLNLDFNVGICIYNDYQTTSVAGMSGILSSHPGPGRRFAIQSNRWVVAMAELDGWLRCPSLNNLEELKIHFIHYRQRRRWTPPPPPLLPASALRFSSTLAAASFDYCTFPDCGSNDAIAMPLLKRLTLLHVTISEASLQALLAGCHVLETLLLLNNKGYPRLKIASNSLRSIGAGENLKSIASNSRREGDLRLQQIVIEDAPCLERLLFAKCAIAIDISIVSAPRLSVLGELIGDNYIIRFGTTALQVARGISLKSVVHSVRVLALSYVKPDEIINLMRCFPHLEKLYIQRIPVGEKNESHDKYWKLAGTIDIRLRKVVLPYCEDYKATINFAKFFVRNARLLESMTLELQLGNVGKNAWIIRQQFGEAFTIQRPREGACLRCLSVKEEIG</sequence>
<gene>
    <name evidence="3" type="ORF">URODEC1_LOCUS106823</name>
</gene>
<dbReference type="InterPro" id="IPR055411">
    <property type="entry name" value="LRR_FXL15/At3g58940/PEG3-like"/>
</dbReference>
<evidence type="ECO:0000313" key="3">
    <source>
        <dbReference type="EMBL" id="CAL5077806.1"/>
    </source>
</evidence>